<feature type="domain" description="FAD-binding" evidence="1">
    <location>
        <begin position="3"/>
        <end position="190"/>
    </location>
</feature>
<evidence type="ECO:0000313" key="3">
    <source>
        <dbReference type="Proteomes" id="UP000093071"/>
    </source>
</evidence>
<dbReference type="InterPro" id="IPR002938">
    <property type="entry name" value="FAD-bd"/>
</dbReference>
<gene>
    <name evidence="2" type="ORF">BN444_02520</name>
</gene>
<proteinExistence type="predicted"/>
<dbReference type="Gene3D" id="3.50.50.60">
    <property type="entry name" value="FAD/NAD(P)-binding domain"/>
    <property type="match status" value="1"/>
</dbReference>
<accession>A0A1C3TLN8</accession>
<dbReference type="Pfam" id="PF01494">
    <property type="entry name" value="FAD_binding_3"/>
    <property type="match status" value="1"/>
</dbReference>
<reference evidence="3" key="1">
    <citation type="submission" date="2016-07" db="EMBL/GenBank/DDBJ databases">
        <authorList>
            <person name="Jaenicke Sebastian"/>
        </authorList>
    </citation>
    <scope>NUCLEOTIDE SEQUENCE [LARGE SCALE GENOMIC DNA]</scope>
</reference>
<dbReference type="PANTHER" id="PTHR43876">
    <property type="entry name" value="UBIQUINONE BIOSYNTHESIS MONOOXYGENASE COQ6, MITOCHONDRIAL"/>
    <property type="match status" value="1"/>
</dbReference>
<dbReference type="PRINTS" id="PR00420">
    <property type="entry name" value="RNGMNOXGNASE"/>
</dbReference>
<name>A0A1C3TLN8_XANCT</name>
<dbReference type="InterPro" id="IPR036188">
    <property type="entry name" value="FAD/NAD-bd_sf"/>
</dbReference>
<dbReference type="EMBL" id="LT604072">
    <property type="protein sequence ID" value="SCB04149.1"/>
    <property type="molecule type" value="Genomic_DNA"/>
</dbReference>
<evidence type="ECO:0000313" key="2">
    <source>
        <dbReference type="EMBL" id="SCB04149.1"/>
    </source>
</evidence>
<dbReference type="SUPFAM" id="SSF51905">
    <property type="entry name" value="FAD/NAD(P)-binding domain"/>
    <property type="match status" value="1"/>
</dbReference>
<organism evidence="2 3">
    <name type="scientific">Xanthomonas translucens pv. translucens DSM 18974</name>
    <dbReference type="NCBI Taxonomy" id="1261556"/>
    <lineage>
        <taxon>Bacteria</taxon>
        <taxon>Pseudomonadati</taxon>
        <taxon>Pseudomonadota</taxon>
        <taxon>Gammaproteobacteria</taxon>
        <taxon>Lysobacterales</taxon>
        <taxon>Lysobacteraceae</taxon>
        <taxon>Xanthomonas</taxon>
        <taxon>Xanthomonas translucens group</taxon>
    </lineage>
</organism>
<protein>
    <recommendedName>
        <fullName evidence="1">FAD-binding domain-containing protein</fullName>
    </recommendedName>
</protein>
<sequence>MHVDIAIVGAGPAGLCLARSLAGSGLSLALIEPQPRAALADAVFDGRDIALTHASRTLLEQLDLWSRIDPDAIAPLRDARVMNGSSPFALTLATRQDRHGDLGWLVPNHLIRRAAFAAVQAQPGLRLLDCVSVQALRCDDTQAQLTLSNGQALSARLVAAADSRFSSSRRMCGIGAQMRDFGRSMLVCRVRHARPHHHTAWDEPPATAHRVCCPVTPCRSGFSRDRALPGKFRSPLKPLLQKPAPLGIGGMA</sequence>
<evidence type="ECO:0000259" key="1">
    <source>
        <dbReference type="Pfam" id="PF01494"/>
    </source>
</evidence>
<dbReference type="InterPro" id="IPR051205">
    <property type="entry name" value="UbiH/COQ6_monooxygenase"/>
</dbReference>
<dbReference type="Proteomes" id="UP000093071">
    <property type="component" value="Chromosome I"/>
</dbReference>
<dbReference type="PATRIC" id="fig|1261556.5.peg.1446"/>
<dbReference type="AlphaFoldDB" id="A0A1C3TLN8"/>
<dbReference type="GO" id="GO:0071949">
    <property type="term" value="F:FAD binding"/>
    <property type="evidence" value="ECO:0007669"/>
    <property type="project" value="InterPro"/>
</dbReference>
<dbReference type="PANTHER" id="PTHR43876:SF25">
    <property type="entry name" value="MONOOXYGENASE NMA2164"/>
    <property type="match status" value="1"/>
</dbReference>